<dbReference type="GO" id="GO:0005737">
    <property type="term" value="C:cytoplasm"/>
    <property type="evidence" value="ECO:0007669"/>
    <property type="project" value="TreeGrafter"/>
</dbReference>
<dbReference type="EMBL" id="AP011670">
    <property type="protein sequence ID" value="BAL53869.1"/>
    <property type="molecule type" value="Genomic_DNA"/>
</dbReference>
<dbReference type="InterPro" id="IPR036188">
    <property type="entry name" value="FAD/NAD-bd_sf"/>
</dbReference>
<dbReference type="Gene3D" id="3.50.50.60">
    <property type="entry name" value="FAD/NAD(P)-binding domain"/>
    <property type="match status" value="1"/>
</dbReference>
<organism evidence="7">
    <name type="scientific">uncultured Acidobacteriota bacterium</name>
    <dbReference type="NCBI Taxonomy" id="171953"/>
    <lineage>
        <taxon>Bacteria</taxon>
        <taxon>Pseudomonadati</taxon>
        <taxon>Acidobacteriota</taxon>
        <taxon>environmental samples</taxon>
    </lineage>
</organism>
<sequence>MCSQSYDVAIIGGGLLGLATAQALLEASPRCALVVLEAEPRVAAHQSGRNSGVIHSGLYYRPGSLKARTCVEGRQALYRFLEEQQIPHERCGKLVIATSARELPILADLERRGHINGLRGLRWVRAEEIPAYEPHARGQAALWVPETGITDYALVAQALARVIGERGGEVRTGARVFGVRRLRREIIAETTAGEIACRVLVGCAGLHADRIARLCGLHPELRIIPFRGEYYELIPERRSLVRNLIYPVPDPELPFLGVHFTRRVDGRVDVGPNAVLALKREGYTRWSISARDVGEMLAFSGFWRLILRHGRAGVREVVLSFSRRAFARALARLVPEVRAQDLRPAASGVRAQAVDPSGRLVDDFRILEAERMVHVLNAPSPAATAALRIGQIVAARVLAHLEGG</sequence>
<keyword evidence="2" id="KW-0285">Flavoprotein</keyword>
<evidence type="ECO:0000256" key="1">
    <source>
        <dbReference type="ARBA" id="ARBA00001974"/>
    </source>
</evidence>
<comment type="cofactor">
    <cofactor evidence="1">
        <name>FAD</name>
        <dbReference type="ChEBI" id="CHEBI:57692"/>
    </cofactor>
</comment>
<dbReference type="AlphaFoldDB" id="H5SCI3"/>
<dbReference type="GO" id="GO:0047545">
    <property type="term" value="F:(S)-2-hydroxyglutarate dehydrogenase activity"/>
    <property type="evidence" value="ECO:0007669"/>
    <property type="project" value="TreeGrafter"/>
</dbReference>
<evidence type="ECO:0000256" key="3">
    <source>
        <dbReference type="ARBA" id="ARBA00022827"/>
    </source>
</evidence>
<accession>H5SCI3</accession>
<keyword evidence="3" id="KW-0274">FAD</keyword>
<dbReference type="Gene3D" id="3.30.9.10">
    <property type="entry name" value="D-Amino Acid Oxidase, subunit A, domain 2"/>
    <property type="match status" value="1"/>
</dbReference>
<dbReference type="PANTHER" id="PTHR43104">
    <property type="entry name" value="L-2-HYDROXYGLUTARATE DEHYDROGENASE, MITOCHONDRIAL"/>
    <property type="match status" value="1"/>
</dbReference>
<keyword evidence="4" id="KW-0560">Oxidoreductase</keyword>
<reference evidence="7" key="2">
    <citation type="journal article" date="2012" name="PLoS ONE">
        <title>A Deeply Branching Thermophilic Bacterium with an Ancient Acetyl-CoA Pathway Dominates a Subsurface Ecosystem.</title>
        <authorList>
            <person name="Takami H."/>
            <person name="Noguchi H."/>
            <person name="Takaki Y."/>
            <person name="Uchiyama I."/>
            <person name="Toyoda A."/>
            <person name="Nishi S."/>
            <person name="Chee G.-J."/>
            <person name="Arai W."/>
            <person name="Nunoura T."/>
            <person name="Itoh T."/>
            <person name="Hattori M."/>
            <person name="Takai K."/>
        </authorList>
    </citation>
    <scope>NUCLEOTIDE SEQUENCE</scope>
</reference>
<dbReference type="InterPro" id="IPR006076">
    <property type="entry name" value="FAD-dep_OxRdtase"/>
</dbReference>
<dbReference type="PANTHER" id="PTHR43104:SF2">
    <property type="entry name" value="L-2-HYDROXYGLUTARATE DEHYDROGENASE, MITOCHONDRIAL"/>
    <property type="match status" value="1"/>
</dbReference>
<protein>
    <submittedName>
        <fullName evidence="7">Hydroxyglutarate oxidase</fullName>
    </submittedName>
</protein>
<evidence type="ECO:0000313" key="7">
    <source>
        <dbReference type="EMBL" id="BAL53869.1"/>
    </source>
</evidence>
<reference evidence="7" key="1">
    <citation type="journal article" date="2005" name="Environ. Microbiol.">
        <title>Genetic and functional properties of uncultivated thermophilic crenarchaeotes from a subsurface gold mine as revealed by analysis of genome fragments.</title>
        <authorList>
            <person name="Nunoura T."/>
            <person name="Hirayama H."/>
            <person name="Takami H."/>
            <person name="Oida H."/>
            <person name="Nishi S."/>
            <person name="Shimamura S."/>
            <person name="Suzuki Y."/>
            <person name="Inagaki F."/>
            <person name="Takai K."/>
            <person name="Nealson K.H."/>
            <person name="Horikoshi K."/>
        </authorList>
    </citation>
    <scope>NUCLEOTIDE SEQUENCE</scope>
</reference>
<evidence type="ECO:0000259" key="6">
    <source>
        <dbReference type="Pfam" id="PF01266"/>
    </source>
</evidence>
<dbReference type="NCBIfam" id="NF008726">
    <property type="entry name" value="PRK11728.1"/>
    <property type="match status" value="1"/>
</dbReference>
<evidence type="ECO:0000256" key="5">
    <source>
        <dbReference type="ARBA" id="ARBA00037941"/>
    </source>
</evidence>
<evidence type="ECO:0000256" key="4">
    <source>
        <dbReference type="ARBA" id="ARBA00023002"/>
    </source>
</evidence>
<dbReference type="Pfam" id="PF01266">
    <property type="entry name" value="DAO"/>
    <property type="match status" value="1"/>
</dbReference>
<gene>
    <name evidence="7" type="ORF">HGMM_F10H10C04</name>
</gene>
<proteinExistence type="inferred from homology"/>
<name>H5SCI3_9BACT</name>
<evidence type="ECO:0000256" key="2">
    <source>
        <dbReference type="ARBA" id="ARBA00022630"/>
    </source>
</evidence>
<dbReference type="SUPFAM" id="SSF51905">
    <property type="entry name" value="FAD/NAD(P)-binding domain"/>
    <property type="match status" value="1"/>
</dbReference>
<feature type="domain" description="FAD dependent oxidoreductase" evidence="6">
    <location>
        <begin position="7"/>
        <end position="396"/>
    </location>
</feature>
<comment type="similarity">
    <text evidence="5">Belongs to the L2HGDH family.</text>
</comment>